<dbReference type="InterPro" id="IPR043137">
    <property type="entry name" value="GGT_ssub_C"/>
</dbReference>
<gene>
    <name evidence="12" type="primary">ggt</name>
    <name evidence="12" type="ORF">SNE35_15225</name>
</gene>
<evidence type="ECO:0000256" key="11">
    <source>
        <dbReference type="SAM" id="SignalP"/>
    </source>
</evidence>
<dbReference type="GO" id="GO:0103068">
    <property type="term" value="F:leukotriene C4 gamma-glutamyl transferase activity"/>
    <property type="evidence" value="ECO:0007669"/>
    <property type="project" value="UniProtKB-EC"/>
</dbReference>
<evidence type="ECO:0000256" key="7">
    <source>
        <dbReference type="ARBA" id="ARBA00023315"/>
    </source>
</evidence>
<protein>
    <recommendedName>
        <fullName evidence="9">Glutathione hydrolase proenzyme</fullName>
        <ecNumber evidence="9">2.3.2.2</ecNumber>
        <ecNumber evidence="9">3.4.19.13</ecNumber>
    </recommendedName>
    <component>
        <recommendedName>
            <fullName evidence="9">Glutathione hydrolase large chain</fullName>
        </recommendedName>
    </component>
    <component>
        <recommendedName>
            <fullName evidence="9">Glutathione hydrolase small chain</fullName>
        </recommendedName>
    </component>
</protein>
<dbReference type="Gene3D" id="3.60.20.40">
    <property type="match status" value="1"/>
</dbReference>
<organism evidence="12 13">
    <name type="scientific">Roseateles agri</name>
    <dbReference type="NCBI Taxonomy" id="3098619"/>
    <lineage>
        <taxon>Bacteria</taxon>
        <taxon>Pseudomonadati</taxon>
        <taxon>Pseudomonadota</taxon>
        <taxon>Betaproteobacteria</taxon>
        <taxon>Burkholderiales</taxon>
        <taxon>Sphaerotilaceae</taxon>
        <taxon>Roseateles</taxon>
    </lineage>
</organism>
<comment type="pathway">
    <text evidence="9">Sulfur metabolism; glutathione metabolism.</text>
</comment>
<comment type="subunit">
    <text evidence="9">This enzyme consists of two polypeptide chains, which are synthesized in precursor form from a single polypeptide.</text>
</comment>
<dbReference type="PANTHER" id="PTHR43199:SF1">
    <property type="entry name" value="GLUTATHIONE HYDROLASE PROENZYME"/>
    <property type="match status" value="1"/>
</dbReference>
<dbReference type="RefSeq" id="WP_320423762.1">
    <property type="nucleotide sequence ID" value="NZ_JAXCLA010000004.1"/>
</dbReference>
<dbReference type="PRINTS" id="PR01210">
    <property type="entry name" value="GGTRANSPTASE"/>
</dbReference>
<evidence type="ECO:0000256" key="2">
    <source>
        <dbReference type="ARBA" id="ARBA00001089"/>
    </source>
</evidence>
<dbReference type="NCBIfam" id="TIGR00066">
    <property type="entry name" value="g_glut_trans"/>
    <property type="match status" value="1"/>
</dbReference>
<dbReference type="EC" id="3.4.19.13" evidence="9"/>
<proteinExistence type="inferred from homology"/>
<dbReference type="InterPro" id="IPR051792">
    <property type="entry name" value="GGT_bact"/>
</dbReference>
<accession>A0ABU5DHV8</accession>
<evidence type="ECO:0000256" key="1">
    <source>
        <dbReference type="ARBA" id="ARBA00001049"/>
    </source>
</evidence>
<dbReference type="InterPro" id="IPR029055">
    <property type="entry name" value="Ntn_hydrolases_N"/>
</dbReference>
<evidence type="ECO:0000313" key="12">
    <source>
        <dbReference type="EMBL" id="MDY0745871.1"/>
    </source>
</evidence>
<comment type="PTM">
    <text evidence="9">Cleaved by autocatalysis into a large and a small subunit.</text>
</comment>
<keyword evidence="9" id="KW-0317">Glutathione biosynthesis</keyword>
<comment type="catalytic activity">
    <reaction evidence="1 9">
        <text>an S-substituted glutathione + H2O = an S-substituted L-cysteinylglycine + L-glutamate</text>
        <dbReference type="Rhea" id="RHEA:59468"/>
        <dbReference type="ChEBI" id="CHEBI:15377"/>
        <dbReference type="ChEBI" id="CHEBI:29985"/>
        <dbReference type="ChEBI" id="CHEBI:90779"/>
        <dbReference type="ChEBI" id="CHEBI:143103"/>
        <dbReference type="EC" id="3.4.19.13"/>
    </reaction>
</comment>
<evidence type="ECO:0000256" key="5">
    <source>
        <dbReference type="ARBA" id="ARBA00022801"/>
    </source>
</evidence>
<feature type="chain" id="PRO_5046315682" description="Glutathione hydrolase proenzyme" evidence="11">
    <location>
        <begin position="21"/>
        <end position="594"/>
    </location>
</feature>
<keyword evidence="7 9" id="KW-0012">Acyltransferase</keyword>
<dbReference type="InterPro" id="IPR043138">
    <property type="entry name" value="GGT_lsub"/>
</dbReference>
<keyword evidence="4 9" id="KW-0808">Transferase</keyword>
<evidence type="ECO:0000256" key="6">
    <source>
        <dbReference type="ARBA" id="ARBA00023145"/>
    </source>
</evidence>
<comment type="similarity">
    <text evidence="3 9">Belongs to the gamma-glutamyltransferase family.</text>
</comment>
<sequence length="594" mass="62616">MKYTLATLLFGLSFSLSASAADTAIPAQPEAASGLQAKPGWATKHFAVAAANPLAVEAGYKILKAGGSAIDAAIAVQMVLNLVEPQSSGIGGGAFLMMFDGKGKVSAWDGRESAPAGATPRMFLKADGTPMSVGEAIPGGLSVAVPGVIAMLAAAQREQGQLPWARLFEPAIELADQGFAVSLRLNSLLRDERRLKNDPQAGPLFYDAHGEPRPVGYLLKNPALAAVLRSIAEQGPDAFYRGKVAEDIAHRIQASARPGPMAADDLAAYKPVQREALCAVWLERYRVCGFPPPSSGQLTMMQILKLVEARGEPKRPLSDGKPSVPWLHLYTEASRLAFADRAQYIADPAFVTPPGGDWQRMLDPAYLKQRAALIGPRSMKTAAPGQPGDVATAYAAQAEQPEHGTSHISIVDAQGRAVAMTTSIESAFGDKIMSDGGTGLSGGFMLNNTMTDFSLAPEGADGRPVANRVEPGKRPRSSMSPTLVFDARSGRLLMTVGAPGGPAIIHFVAKTLVGALDWGMDLQRAVDLPNYGSFNGPTVLEDGGFPKATLEGLRALGHDVVEYELTSGLQGIQRTKTGWFGAADPRREGIVKGD</sequence>
<name>A0ABU5DHV8_9BURK</name>
<dbReference type="Gene3D" id="1.10.246.130">
    <property type="match status" value="1"/>
</dbReference>
<dbReference type="EC" id="2.3.2.2" evidence="9"/>
<evidence type="ECO:0000313" key="13">
    <source>
        <dbReference type="Proteomes" id="UP001285263"/>
    </source>
</evidence>
<reference evidence="12 13" key="1">
    <citation type="submission" date="2023-11" db="EMBL/GenBank/DDBJ databases">
        <title>Paucibacter sp. nov., isolated from fresh soil in Korea.</title>
        <authorList>
            <person name="Le N.T.T."/>
        </authorList>
    </citation>
    <scope>NUCLEOTIDE SEQUENCE [LARGE SCALE GENOMIC DNA]</scope>
    <source>
        <strain evidence="12 13">R3-3</strain>
    </source>
</reference>
<feature type="region of interest" description="Disordered" evidence="10">
    <location>
        <begin position="455"/>
        <end position="481"/>
    </location>
</feature>
<keyword evidence="5 9" id="KW-0378">Hydrolase</keyword>
<evidence type="ECO:0000256" key="3">
    <source>
        <dbReference type="ARBA" id="ARBA00009381"/>
    </source>
</evidence>
<dbReference type="Proteomes" id="UP001285263">
    <property type="component" value="Unassembled WGS sequence"/>
</dbReference>
<feature type="signal peptide" evidence="11">
    <location>
        <begin position="1"/>
        <end position="20"/>
    </location>
</feature>
<comment type="catalytic activity">
    <reaction evidence="8 9">
        <text>an N-terminal (5-L-glutamyl)-[peptide] + an alpha-amino acid = 5-L-glutamyl amino acid + an N-terminal L-alpha-aminoacyl-[peptide]</text>
        <dbReference type="Rhea" id="RHEA:23904"/>
        <dbReference type="Rhea" id="RHEA-COMP:9780"/>
        <dbReference type="Rhea" id="RHEA-COMP:9795"/>
        <dbReference type="ChEBI" id="CHEBI:77644"/>
        <dbReference type="ChEBI" id="CHEBI:78597"/>
        <dbReference type="ChEBI" id="CHEBI:78599"/>
        <dbReference type="ChEBI" id="CHEBI:78608"/>
        <dbReference type="EC" id="2.3.2.2"/>
    </reaction>
</comment>
<evidence type="ECO:0000256" key="4">
    <source>
        <dbReference type="ARBA" id="ARBA00022679"/>
    </source>
</evidence>
<keyword evidence="13" id="KW-1185">Reference proteome</keyword>
<evidence type="ECO:0000256" key="8">
    <source>
        <dbReference type="ARBA" id="ARBA00047417"/>
    </source>
</evidence>
<evidence type="ECO:0000256" key="9">
    <source>
        <dbReference type="RuleBase" id="RU368036"/>
    </source>
</evidence>
<dbReference type="InterPro" id="IPR000101">
    <property type="entry name" value="GGT_peptidase"/>
</dbReference>
<comment type="catalytic activity">
    <reaction evidence="2 9">
        <text>glutathione + H2O = L-cysteinylglycine + L-glutamate</text>
        <dbReference type="Rhea" id="RHEA:28807"/>
        <dbReference type="ChEBI" id="CHEBI:15377"/>
        <dbReference type="ChEBI" id="CHEBI:29985"/>
        <dbReference type="ChEBI" id="CHEBI:57925"/>
        <dbReference type="ChEBI" id="CHEBI:61694"/>
        <dbReference type="EC" id="3.4.19.13"/>
    </reaction>
</comment>
<keyword evidence="6 9" id="KW-0865">Zymogen</keyword>
<comment type="caution">
    <text evidence="12">The sequence shown here is derived from an EMBL/GenBank/DDBJ whole genome shotgun (WGS) entry which is preliminary data.</text>
</comment>
<dbReference type="Pfam" id="PF01019">
    <property type="entry name" value="G_glu_transpept"/>
    <property type="match status" value="1"/>
</dbReference>
<dbReference type="EMBL" id="JAXCLA010000004">
    <property type="protein sequence ID" value="MDY0745871.1"/>
    <property type="molecule type" value="Genomic_DNA"/>
</dbReference>
<evidence type="ECO:0000256" key="10">
    <source>
        <dbReference type="SAM" id="MobiDB-lite"/>
    </source>
</evidence>
<keyword evidence="11" id="KW-0732">Signal</keyword>
<dbReference type="PANTHER" id="PTHR43199">
    <property type="entry name" value="GLUTATHIONE HYDROLASE"/>
    <property type="match status" value="1"/>
</dbReference>
<dbReference type="SUPFAM" id="SSF56235">
    <property type="entry name" value="N-terminal nucleophile aminohydrolases (Ntn hydrolases)"/>
    <property type="match status" value="1"/>
</dbReference>